<proteinExistence type="predicted"/>
<organism evidence="3">
    <name type="scientific">Siphoviridae sp. ctBrh2</name>
    <dbReference type="NCBI Taxonomy" id="2827804"/>
    <lineage>
        <taxon>Viruses</taxon>
        <taxon>Duplodnaviria</taxon>
        <taxon>Heunggongvirae</taxon>
        <taxon>Uroviricota</taxon>
        <taxon>Caudoviricetes</taxon>
    </lineage>
</organism>
<keyword evidence="2" id="KW-1133">Transmembrane helix</keyword>
<feature type="transmembrane region" description="Helical" evidence="2">
    <location>
        <begin position="6"/>
        <end position="23"/>
    </location>
</feature>
<evidence type="ECO:0000313" key="3">
    <source>
        <dbReference type="EMBL" id="DAF46879.1"/>
    </source>
</evidence>
<keyword evidence="2" id="KW-0812">Transmembrane</keyword>
<reference evidence="3" key="1">
    <citation type="journal article" date="2021" name="Proc. Natl. Acad. Sci. U.S.A.">
        <title>A Catalog of Tens of Thousands of Viruses from Human Metagenomes Reveals Hidden Associations with Chronic Diseases.</title>
        <authorList>
            <person name="Tisza M.J."/>
            <person name="Buck C.B."/>
        </authorList>
    </citation>
    <scope>NUCLEOTIDE SEQUENCE</scope>
    <source>
        <strain evidence="3">CtBrh2</strain>
    </source>
</reference>
<sequence>MEDINLTTIIVALGGGYITYLGTKYSNKANLEKTNTENADVLYRKYQEMVDKLEKKVDKLEAEISDIKNKYEKEIAYYQKLVEELEDENEELKNENAILKGGI</sequence>
<dbReference type="EMBL" id="BK032545">
    <property type="protein sequence ID" value="DAF46879.1"/>
    <property type="molecule type" value="Genomic_DNA"/>
</dbReference>
<keyword evidence="2" id="KW-0472">Membrane</keyword>
<evidence type="ECO:0000256" key="2">
    <source>
        <dbReference type="SAM" id="Phobius"/>
    </source>
</evidence>
<feature type="coiled-coil region" evidence="1">
    <location>
        <begin position="36"/>
        <end position="102"/>
    </location>
</feature>
<name>A0A8S5S880_9CAUD</name>
<evidence type="ECO:0000256" key="1">
    <source>
        <dbReference type="SAM" id="Coils"/>
    </source>
</evidence>
<protein>
    <submittedName>
        <fullName evidence="3">DNA repair protein XRCC4, Intermediate, coiled-coil, NUCLEAR PROTEIN</fullName>
    </submittedName>
</protein>
<accession>A0A8S5S880</accession>
<keyword evidence="1" id="KW-0175">Coiled coil</keyword>